<dbReference type="PANTHER" id="PTHR46390:SF1">
    <property type="entry name" value="MANNOSE-1-PHOSPHATE GUANYLYLTRANSFERASE"/>
    <property type="match status" value="1"/>
</dbReference>
<comment type="caution">
    <text evidence="3">The sequence shown here is derived from an EMBL/GenBank/DDBJ whole genome shotgun (WGS) entry which is preliminary data.</text>
</comment>
<dbReference type="CDD" id="cd02509">
    <property type="entry name" value="GDP-M1P_Guanylyltransferase"/>
    <property type="match status" value="1"/>
</dbReference>
<evidence type="ECO:0000313" key="4">
    <source>
        <dbReference type="Proteomes" id="UP000029692"/>
    </source>
</evidence>
<accession>A0A098QUN6</accession>
<feature type="domain" description="Cupin type-1" evidence="2">
    <location>
        <begin position="419"/>
        <end position="528"/>
    </location>
</feature>
<evidence type="ECO:0000256" key="1">
    <source>
        <dbReference type="SAM" id="MobiDB-lite"/>
    </source>
</evidence>
<dbReference type="AlphaFoldDB" id="A0A098QUN6"/>
<dbReference type="InterPro" id="IPR011051">
    <property type="entry name" value="RmlC_Cupin_sf"/>
</dbReference>
<dbReference type="EMBL" id="JNUP01000065">
    <property type="protein sequence ID" value="KGE71570.1"/>
    <property type="molecule type" value="Genomic_DNA"/>
</dbReference>
<dbReference type="Gene3D" id="2.60.120.10">
    <property type="entry name" value="Jelly Rolls"/>
    <property type="match status" value="1"/>
</dbReference>
<dbReference type="SUPFAM" id="SSF51182">
    <property type="entry name" value="RmlC-like cupins"/>
    <property type="match status" value="1"/>
</dbReference>
<dbReference type="InterPro" id="IPR054566">
    <property type="entry name" value="ManC/GMP-like_b-helix"/>
</dbReference>
<dbReference type="Proteomes" id="UP000029692">
    <property type="component" value="Unassembled WGS sequence"/>
</dbReference>
<keyword evidence="4" id="KW-1185">Reference proteome</keyword>
<dbReference type="Pfam" id="PF22640">
    <property type="entry name" value="ManC_GMP_beta-helix"/>
    <property type="match status" value="1"/>
</dbReference>
<dbReference type="GO" id="GO:0004475">
    <property type="term" value="F:mannose-1-phosphate guanylyltransferase (GTP) activity"/>
    <property type="evidence" value="ECO:0007669"/>
    <property type="project" value="InterPro"/>
</dbReference>
<dbReference type="InterPro" id="IPR001538">
    <property type="entry name" value="Man6P_isomerase-2_C"/>
</dbReference>
<evidence type="ECO:0000313" key="3">
    <source>
        <dbReference type="EMBL" id="KGE71570.1"/>
    </source>
</evidence>
<evidence type="ECO:0000259" key="2">
    <source>
        <dbReference type="SMART" id="SM00835"/>
    </source>
</evidence>
<dbReference type="Pfam" id="PF01050">
    <property type="entry name" value="MannoseP_isomer"/>
    <property type="match status" value="1"/>
</dbReference>
<sequence length="532" mass="58151">MTNLILCGGVGSRLWPLSRKLLPKQFARILEGQTLFERTAQRNARFSRRVLIAANEHQSFLAYNQLHNLGIRPAGGLIEPIGRNTAPAIALAAMQCDPGEIILVSPSDHVIADEQAYAGAVAEAADLAAQGYIVTFGIRPEYAETGFGYIQAGPVIVPEDRPDARIAEGGESPDTAGARAVPGEETQGGDEPRSSGSRGAGLQGQEPGDPGSNGTVQGRRVAAFKEKPDLPTAEGYLRDGNFFWNSGMFCFQAGVFLKELETYQPEMYRACRRALEGAGKASLETRGSGEAALTPRLEDMQAIPALSVDYAVMEQTRRAAVVPCSIGWSDLGSLDALFDFLGDEARQRNPEAENVWNSDLPPVAVESRGNLVIAGERQVALIDVEDLYVIETPDALLVGRRGSSQKVKAVVQHLEETAPRFTERFPTVERPWGRYTTLHQGEGYMVRRIQIKPGGKTSLQRHRRREELWTVASGQARVRIELSVRTYQKGQSIEVPRGAWHQLENSGTEPLIIIETQIGNAISEDDVERREG</sequence>
<dbReference type="GO" id="GO:0009298">
    <property type="term" value="P:GDP-mannose biosynthetic process"/>
    <property type="evidence" value="ECO:0007669"/>
    <property type="project" value="TreeGrafter"/>
</dbReference>
<name>A0A098QUN6_9SPIO</name>
<dbReference type="InterPro" id="IPR014710">
    <property type="entry name" value="RmlC-like_jellyroll"/>
</dbReference>
<dbReference type="CDD" id="cd02213">
    <property type="entry name" value="cupin_PMI_typeII_C"/>
    <property type="match status" value="1"/>
</dbReference>
<dbReference type="InterPro" id="IPR005835">
    <property type="entry name" value="NTP_transferase_dom"/>
</dbReference>
<dbReference type="InterPro" id="IPR029044">
    <property type="entry name" value="Nucleotide-diphossugar_trans"/>
</dbReference>
<organism evidence="3 4">
    <name type="scientific">Spirochaeta lutea</name>
    <dbReference type="NCBI Taxonomy" id="1480694"/>
    <lineage>
        <taxon>Bacteria</taxon>
        <taxon>Pseudomonadati</taxon>
        <taxon>Spirochaetota</taxon>
        <taxon>Spirochaetia</taxon>
        <taxon>Spirochaetales</taxon>
        <taxon>Spirochaetaceae</taxon>
        <taxon>Spirochaeta</taxon>
    </lineage>
</organism>
<dbReference type="SUPFAM" id="SSF53448">
    <property type="entry name" value="Nucleotide-diphospho-sugar transferases"/>
    <property type="match status" value="1"/>
</dbReference>
<dbReference type="eggNOG" id="COG0662">
    <property type="taxonomic scope" value="Bacteria"/>
</dbReference>
<dbReference type="SMART" id="SM00835">
    <property type="entry name" value="Cupin_1"/>
    <property type="match status" value="1"/>
</dbReference>
<dbReference type="Gene3D" id="3.90.550.10">
    <property type="entry name" value="Spore Coat Polysaccharide Biosynthesis Protein SpsA, Chain A"/>
    <property type="match status" value="1"/>
</dbReference>
<dbReference type="InterPro" id="IPR051161">
    <property type="entry name" value="Mannose-6P_isomerase_type2"/>
</dbReference>
<dbReference type="InterPro" id="IPR049577">
    <property type="entry name" value="GMPP_N"/>
</dbReference>
<dbReference type="eggNOG" id="COG0836">
    <property type="taxonomic scope" value="Bacteria"/>
</dbReference>
<protein>
    <recommendedName>
        <fullName evidence="2">Cupin type-1 domain-containing protein</fullName>
    </recommendedName>
</protein>
<dbReference type="GO" id="GO:0005976">
    <property type="term" value="P:polysaccharide metabolic process"/>
    <property type="evidence" value="ECO:0007669"/>
    <property type="project" value="InterPro"/>
</dbReference>
<gene>
    <name evidence="3" type="ORF">DC28_09775</name>
</gene>
<dbReference type="InterPro" id="IPR006045">
    <property type="entry name" value="Cupin_1"/>
</dbReference>
<dbReference type="STRING" id="1480694.DC28_09775"/>
<proteinExistence type="predicted"/>
<feature type="region of interest" description="Disordered" evidence="1">
    <location>
        <begin position="164"/>
        <end position="216"/>
    </location>
</feature>
<reference evidence="3 4" key="1">
    <citation type="submission" date="2014-05" db="EMBL/GenBank/DDBJ databases">
        <title>De novo Genome Sequence of Spirocheata sp.</title>
        <authorList>
            <person name="Shivani Y."/>
            <person name="Subhash Y."/>
            <person name="Tushar L."/>
            <person name="Sasikala C."/>
            <person name="Ramana C.V."/>
        </authorList>
    </citation>
    <scope>NUCLEOTIDE SEQUENCE [LARGE SCALE GENOMIC DNA]</scope>
    <source>
        <strain evidence="3 4">JC230</strain>
    </source>
</reference>
<dbReference type="PANTHER" id="PTHR46390">
    <property type="entry name" value="MANNOSE-1-PHOSPHATE GUANYLYLTRANSFERASE"/>
    <property type="match status" value="1"/>
</dbReference>
<dbReference type="Pfam" id="PF00483">
    <property type="entry name" value="NTP_transferase"/>
    <property type="match status" value="2"/>
</dbReference>